<gene>
    <name evidence="1" type="ORF">SAMN04488121_11034</name>
</gene>
<reference evidence="1 2" key="1">
    <citation type="submission" date="2016-10" db="EMBL/GenBank/DDBJ databases">
        <authorList>
            <person name="de Groot N.N."/>
        </authorList>
    </citation>
    <scope>NUCLEOTIDE SEQUENCE [LARGE SCALE GENOMIC DNA]</scope>
    <source>
        <strain evidence="1 2">DSM 527</strain>
    </source>
</reference>
<name>A0A1G8AYC6_CHIFI</name>
<evidence type="ECO:0000313" key="2">
    <source>
        <dbReference type="Proteomes" id="UP000199045"/>
    </source>
</evidence>
<sequence length="82" mass="8919">MQEENKKLSFIERMKQRAVSQQTYGGQAENTEAGTGEATCPNCGAGRAKQDGLTHCAYCGHPFITTTLTDGKYIKKSDNSNT</sequence>
<proteinExistence type="predicted"/>
<dbReference type="Proteomes" id="UP000199045">
    <property type="component" value="Unassembled WGS sequence"/>
</dbReference>
<dbReference type="RefSeq" id="WP_089837343.1">
    <property type="nucleotide sequence ID" value="NZ_FNBN01000010.1"/>
</dbReference>
<dbReference type="OrthoDB" id="1149873at2"/>
<evidence type="ECO:0000313" key="1">
    <source>
        <dbReference type="EMBL" id="SDH25816.1"/>
    </source>
</evidence>
<dbReference type="AlphaFoldDB" id="A0A1G8AYC6"/>
<organism evidence="1 2">
    <name type="scientific">Chitinophaga filiformis</name>
    <name type="common">Myxococcus filiformis</name>
    <name type="synonym">Flexibacter filiformis</name>
    <dbReference type="NCBI Taxonomy" id="104663"/>
    <lineage>
        <taxon>Bacteria</taxon>
        <taxon>Pseudomonadati</taxon>
        <taxon>Bacteroidota</taxon>
        <taxon>Chitinophagia</taxon>
        <taxon>Chitinophagales</taxon>
        <taxon>Chitinophagaceae</taxon>
        <taxon>Chitinophaga</taxon>
    </lineage>
</organism>
<dbReference type="EMBL" id="FNBN01000010">
    <property type="protein sequence ID" value="SDH25816.1"/>
    <property type="molecule type" value="Genomic_DNA"/>
</dbReference>
<accession>A0A1G8AYC6</accession>
<protein>
    <submittedName>
        <fullName evidence="1">Uncharacterized protein</fullName>
    </submittedName>
</protein>
<dbReference type="STRING" id="104663.SAMN04488121_11034"/>